<dbReference type="AlphaFoldDB" id="A0A6J4P7H8"/>
<protein>
    <submittedName>
        <fullName evidence="2">Uncharacterized protein</fullName>
    </submittedName>
</protein>
<name>A0A6J4P7H8_9ACTN</name>
<organism evidence="2">
    <name type="scientific">uncultured Quadrisphaera sp</name>
    <dbReference type="NCBI Taxonomy" id="904978"/>
    <lineage>
        <taxon>Bacteria</taxon>
        <taxon>Bacillati</taxon>
        <taxon>Actinomycetota</taxon>
        <taxon>Actinomycetes</taxon>
        <taxon>Kineosporiales</taxon>
        <taxon>Kineosporiaceae</taxon>
        <taxon>Quadrisphaera</taxon>
        <taxon>environmental samples</taxon>
    </lineage>
</organism>
<sequence>GYRTPVHAGAPPRPRRAPAVPAARARAGPARRRARRPRG</sequence>
<reference evidence="2" key="1">
    <citation type="submission" date="2020-02" db="EMBL/GenBank/DDBJ databases">
        <authorList>
            <person name="Meier V. D."/>
        </authorList>
    </citation>
    <scope>NUCLEOTIDE SEQUENCE</scope>
    <source>
        <strain evidence="2">AVDCRST_MAG35</strain>
    </source>
</reference>
<evidence type="ECO:0000313" key="2">
    <source>
        <dbReference type="EMBL" id="CAA9408208.1"/>
    </source>
</evidence>
<feature type="non-terminal residue" evidence="2">
    <location>
        <position position="1"/>
    </location>
</feature>
<accession>A0A6J4P7H8</accession>
<proteinExistence type="predicted"/>
<feature type="non-terminal residue" evidence="2">
    <location>
        <position position="39"/>
    </location>
</feature>
<feature type="compositionally biased region" description="Basic residues" evidence="1">
    <location>
        <begin position="29"/>
        <end position="39"/>
    </location>
</feature>
<feature type="compositionally biased region" description="Low complexity" evidence="1">
    <location>
        <begin position="17"/>
        <end position="28"/>
    </location>
</feature>
<gene>
    <name evidence="2" type="ORF">AVDCRST_MAG35-1282</name>
</gene>
<evidence type="ECO:0000256" key="1">
    <source>
        <dbReference type="SAM" id="MobiDB-lite"/>
    </source>
</evidence>
<feature type="region of interest" description="Disordered" evidence="1">
    <location>
        <begin position="1"/>
        <end position="39"/>
    </location>
</feature>
<dbReference type="EMBL" id="CADCUY010000268">
    <property type="protein sequence ID" value="CAA9408208.1"/>
    <property type="molecule type" value="Genomic_DNA"/>
</dbReference>